<name>A0A645AYS3_9ZZZZ</name>
<comment type="caution">
    <text evidence="1">The sequence shown here is derived from an EMBL/GenBank/DDBJ whole genome shotgun (WGS) entry which is preliminary data.</text>
</comment>
<evidence type="ECO:0000313" key="1">
    <source>
        <dbReference type="EMBL" id="MPM57928.1"/>
    </source>
</evidence>
<dbReference type="EMBL" id="VSSQ01016513">
    <property type="protein sequence ID" value="MPM57928.1"/>
    <property type="molecule type" value="Genomic_DNA"/>
</dbReference>
<gene>
    <name evidence="1" type="ORF">SDC9_104757</name>
</gene>
<organism evidence="1">
    <name type="scientific">bioreactor metagenome</name>
    <dbReference type="NCBI Taxonomy" id="1076179"/>
    <lineage>
        <taxon>unclassified sequences</taxon>
        <taxon>metagenomes</taxon>
        <taxon>ecological metagenomes</taxon>
    </lineage>
</organism>
<dbReference type="AlphaFoldDB" id="A0A645AYS3"/>
<accession>A0A645AYS3</accession>
<reference evidence="1" key="1">
    <citation type="submission" date="2019-08" db="EMBL/GenBank/DDBJ databases">
        <authorList>
            <person name="Kucharzyk K."/>
            <person name="Murdoch R.W."/>
            <person name="Higgins S."/>
            <person name="Loffler F."/>
        </authorList>
    </citation>
    <scope>NUCLEOTIDE SEQUENCE</scope>
</reference>
<protein>
    <submittedName>
        <fullName evidence="1">Uncharacterized protein</fullName>
    </submittedName>
</protein>
<proteinExistence type="predicted"/>
<sequence length="34" mass="3990">MDFNFVLVVKQNEKLVIIHFVIIFGGAYETELFD</sequence>